<dbReference type="AlphaFoldDB" id="A0ABD1HY89"/>
<evidence type="ECO:0000313" key="3">
    <source>
        <dbReference type="Proteomes" id="UP001567538"/>
    </source>
</evidence>
<evidence type="ECO:0000259" key="1">
    <source>
        <dbReference type="Pfam" id="PF07727"/>
    </source>
</evidence>
<gene>
    <name evidence="2" type="ORF">AAHA92_10961</name>
</gene>
<accession>A0ABD1HY89</accession>
<feature type="domain" description="Reverse transcriptase Ty1/copia-type" evidence="1">
    <location>
        <begin position="41"/>
        <end position="79"/>
    </location>
</feature>
<comment type="caution">
    <text evidence="2">The sequence shown here is derived from an EMBL/GenBank/DDBJ whole genome shotgun (WGS) entry which is preliminary data.</text>
</comment>
<organism evidence="2 3">
    <name type="scientific">Salvia divinorum</name>
    <name type="common">Maria pastora</name>
    <name type="synonym">Diviner's sage</name>
    <dbReference type="NCBI Taxonomy" id="28513"/>
    <lineage>
        <taxon>Eukaryota</taxon>
        <taxon>Viridiplantae</taxon>
        <taxon>Streptophyta</taxon>
        <taxon>Embryophyta</taxon>
        <taxon>Tracheophyta</taxon>
        <taxon>Spermatophyta</taxon>
        <taxon>Magnoliopsida</taxon>
        <taxon>eudicotyledons</taxon>
        <taxon>Gunneridae</taxon>
        <taxon>Pentapetalae</taxon>
        <taxon>asterids</taxon>
        <taxon>lamiids</taxon>
        <taxon>Lamiales</taxon>
        <taxon>Lamiaceae</taxon>
        <taxon>Nepetoideae</taxon>
        <taxon>Mentheae</taxon>
        <taxon>Salviinae</taxon>
        <taxon>Salvia</taxon>
        <taxon>Salvia subgen. Calosphace</taxon>
    </lineage>
</organism>
<name>A0ABD1HY89_SALDI</name>
<dbReference type="Pfam" id="PF07727">
    <property type="entry name" value="RVT_2"/>
    <property type="match status" value="1"/>
</dbReference>
<dbReference type="InterPro" id="IPR013103">
    <property type="entry name" value="RVT_2"/>
</dbReference>
<sequence>MDEEIQAIEKNDAWSLTMLPEGRKAIGVKWVLKTKKNVNGEVQRLFISLASQHNWKIYQLDVKSAFLNGFLEEEIYVEQ</sequence>
<dbReference type="EMBL" id="JBEAFC010000004">
    <property type="protein sequence ID" value="KAL1560789.1"/>
    <property type="molecule type" value="Genomic_DNA"/>
</dbReference>
<reference evidence="2 3" key="1">
    <citation type="submission" date="2024-06" db="EMBL/GenBank/DDBJ databases">
        <title>A chromosome level genome sequence of Diviner's sage (Salvia divinorum).</title>
        <authorList>
            <person name="Ford S.A."/>
            <person name="Ro D.-K."/>
            <person name="Ness R.W."/>
            <person name="Phillips M.A."/>
        </authorList>
    </citation>
    <scope>NUCLEOTIDE SEQUENCE [LARGE SCALE GENOMIC DNA]</scope>
    <source>
        <strain evidence="2">SAF-2024a</strain>
        <tissue evidence="2">Leaf</tissue>
    </source>
</reference>
<dbReference type="Proteomes" id="UP001567538">
    <property type="component" value="Unassembled WGS sequence"/>
</dbReference>
<keyword evidence="3" id="KW-1185">Reference proteome</keyword>
<protein>
    <recommendedName>
        <fullName evidence="1">Reverse transcriptase Ty1/copia-type domain-containing protein</fullName>
    </recommendedName>
</protein>
<evidence type="ECO:0000313" key="2">
    <source>
        <dbReference type="EMBL" id="KAL1560789.1"/>
    </source>
</evidence>
<proteinExistence type="predicted"/>